<evidence type="ECO:0000259" key="2">
    <source>
        <dbReference type="Pfam" id="PF23844"/>
    </source>
</evidence>
<feature type="domain" description="DUF2460" evidence="1">
    <location>
        <begin position="565"/>
        <end position="753"/>
    </location>
</feature>
<evidence type="ECO:0000259" key="3">
    <source>
        <dbReference type="Pfam" id="PF23845"/>
    </source>
</evidence>
<reference evidence="5" key="1">
    <citation type="submission" date="2016-10" db="EMBL/GenBank/DDBJ databases">
        <authorList>
            <person name="Varghese N."/>
            <person name="Submissions S."/>
        </authorList>
    </citation>
    <scope>NUCLEOTIDE SEQUENCE [LARGE SCALE GENOMIC DNA]</scope>
    <source>
        <strain evidence="5">JS21-1</strain>
    </source>
</reference>
<dbReference type="InterPro" id="IPR011740">
    <property type="entry name" value="DUF2460"/>
</dbReference>
<proteinExistence type="predicted"/>
<sequence length="755" mass="81288">MTTGFHLHAARGGQATGLVSRFDPVFWTVNFPRPMMAAVTTTAADALRVDAVFYRRDDLAGLIWDSVDRHDHALLGYETRRDYRDCRLSFRWRSSGVLPLDAVNGPVLTIEGRDADGAPRNWYVRLWNYAHGTPEDAAVAIDFARLDGGFLLPGERDPVWAGDVDRMFVSLVAPGYDAGGGALAVPVEGWVELTGIACEGAGSVIEIGDAVVPEHGLRVCSGYDDSYHLTPARLLRNALQLGYRGAITHYVGMSHYFRLEDGVVTLKGGALNGACAAWHADFARRATVLGYDVIWSLSYELFDAHAPEAWKQRAADGSPALTGWVPPSTLLSPACGEAMAYLHAVARAFVDLGVAAGLAPKFQVGEPWWWTMPDGRPCLYDAHAVAALSPVAVPSVRGMLDAEQCATLDRAGALLAASTAALTDAVREAHSGCETYLLVYLPTVLDRAAPEARRMNMPLGWASPAFDVLQLEDYDWVTAGDTASSAAGVAAAIARLGYAPARQEYFSGFVLRPDERAQWQAIVAAADVARARGVRAAYLWALPQVMRDGLIVWNIEGEDDMQAFDDVAFPLALGREAEVSPTFATDVVEGAGGYEMRSARWDGARTRYDVGPGVRSEADVAALLDFFRARRGPARGFRLRDPFDHAGEDVQIGVGDGVQRSFALVKRYGDSGRRVTRPVAGSVSVTVDGRATQRFSVGEGGVVTLDEAPAAGTRVAASFMFDVAVRFAEDRLSVSRATYLAGEAASVPLIEVREA</sequence>
<evidence type="ECO:0000313" key="5">
    <source>
        <dbReference type="Proteomes" id="UP000199214"/>
    </source>
</evidence>
<dbReference type="EMBL" id="FNZZ01000002">
    <property type="protein sequence ID" value="SEL13399.1"/>
    <property type="molecule type" value="Genomic_DNA"/>
</dbReference>
<protein>
    <submittedName>
        <fullName evidence="4">TIGR02217 family protein</fullName>
    </submittedName>
</protein>
<dbReference type="Pfam" id="PF23844">
    <property type="entry name" value="NCTSP_N"/>
    <property type="match status" value="1"/>
</dbReference>
<accession>A0A1H7MQP9</accession>
<dbReference type="InterPro" id="IPR057122">
    <property type="entry name" value="TIM-barrel_NCTSP"/>
</dbReference>
<evidence type="ECO:0000259" key="1">
    <source>
        <dbReference type="Pfam" id="PF09343"/>
    </source>
</evidence>
<dbReference type="STRING" id="1855283.SAMN05216382_1563"/>
<name>A0A1H7MQP9_9SPHN</name>
<evidence type="ECO:0000313" key="4">
    <source>
        <dbReference type="EMBL" id="SEL13399.1"/>
    </source>
</evidence>
<dbReference type="Proteomes" id="UP000199214">
    <property type="component" value="Unassembled WGS sequence"/>
</dbReference>
<feature type="domain" description="Non-contractile tail sheath TIM barrel" evidence="3">
    <location>
        <begin position="213"/>
        <end position="549"/>
    </location>
</feature>
<dbReference type="InterPro" id="IPR057102">
    <property type="entry name" value="NCTSP_N"/>
</dbReference>
<organism evidence="4 5">
    <name type="scientific">Sphingomonas palmae</name>
    <dbReference type="NCBI Taxonomy" id="1855283"/>
    <lineage>
        <taxon>Bacteria</taxon>
        <taxon>Pseudomonadati</taxon>
        <taxon>Pseudomonadota</taxon>
        <taxon>Alphaproteobacteria</taxon>
        <taxon>Sphingomonadales</taxon>
        <taxon>Sphingomonadaceae</taxon>
        <taxon>Sphingomonas</taxon>
    </lineage>
</organism>
<keyword evidence="5" id="KW-1185">Reference proteome</keyword>
<gene>
    <name evidence="4" type="ORF">SAMN05216382_1563</name>
</gene>
<dbReference type="RefSeq" id="WP_245708331.1">
    <property type="nucleotide sequence ID" value="NZ_FNZZ01000002.1"/>
</dbReference>
<dbReference type="Pfam" id="PF09343">
    <property type="entry name" value="DUF2460"/>
    <property type="match status" value="1"/>
</dbReference>
<dbReference type="NCBIfam" id="TIGR02217">
    <property type="entry name" value="chp_TIGR02217"/>
    <property type="match status" value="1"/>
</dbReference>
<feature type="domain" description="Non-contractile tail sheath N-terminal" evidence="2">
    <location>
        <begin position="19"/>
        <end position="208"/>
    </location>
</feature>
<dbReference type="Pfam" id="PF23845">
    <property type="entry name" value="TIM-barrel_NCTSP"/>
    <property type="match status" value="1"/>
</dbReference>
<dbReference type="AlphaFoldDB" id="A0A1H7MQP9"/>